<protein>
    <recommendedName>
        <fullName evidence="3">HTH LytTR-type domain-containing protein</fullName>
    </recommendedName>
</protein>
<dbReference type="Proteomes" id="UP001393056">
    <property type="component" value="Unassembled WGS sequence"/>
</dbReference>
<reference evidence="1 2" key="1">
    <citation type="submission" date="2024-04" db="EMBL/GenBank/DDBJ databases">
        <title>Flavobacterium sp. DGU41 16S ribosomal RNA gene Genome sequencing and assembly.</title>
        <authorList>
            <person name="Park S."/>
        </authorList>
    </citation>
    <scope>NUCLEOTIDE SEQUENCE [LARGE SCALE GENOMIC DNA]</scope>
    <source>
        <strain evidence="1 2">DGU41</strain>
    </source>
</reference>
<comment type="caution">
    <text evidence="1">The sequence shown here is derived from an EMBL/GenBank/DDBJ whole genome shotgun (WGS) entry which is preliminary data.</text>
</comment>
<name>A0ABU9I7R1_9FLAO</name>
<proteinExistence type="predicted"/>
<evidence type="ECO:0000313" key="1">
    <source>
        <dbReference type="EMBL" id="MEL1248436.1"/>
    </source>
</evidence>
<evidence type="ECO:0008006" key="3">
    <source>
        <dbReference type="Google" id="ProtNLM"/>
    </source>
</evidence>
<dbReference type="EMBL" id="JBBYHT010000004">
    <property type="protein sequence ID" value="MEL1248436.1"/>
    <property type="molecule type" value="Genomic_DNA"/>
</dbReference>
<evidence type="ECO:0000313" key="2">
    <source>
        <dbReference type="Proteomes" id="UP001393056"/>
    </source>
</evidence>
<keyword evidence="2" id="KW-1185">Reference proteome</keyword>
<accession>A0ABU9I7R1</accession>
<gene>
    <name evidence="1" type="ORF">AAEO58_10310</name>
</gene>
<dbReference type="RefSeq" id="WP_341683318.1">
    <property type="nucleotide sequence ID" value="NZ_JBBYHT010000004.1"/>
</dbReference>
<sequence length="64" mass="7582">MVKATKQKKQAITNFILHRVFINLESYDGTYYLDGRKNTILSLSPQEVEIIKSIFLEDYRKLKM</sequence>
<organism evidence="1 2">
    <name type="scientific">Flavobacterium helocola</name>
    <dbReference type="NCBI Taxonomy" id="3139139"/>
    <lineage>
        <taxon>Bacteria</taxon>
        <taxon>Pseudomonadati</taxon>
        <taxon>Bacteroidota</taxon>
        <taxon>Flavobacteriia</taxon>
        <taxon>Flavobacteriales</taxon>
        <taxon>Flavobacteriaceae</taxon>
        <taxon>Flavobacterium</taxon>
    </lineage>
</organism>